<dbReference type="AlphaFoldDB" id="A0A7J7NEU5"/>
<proteinExistence type="predicted"/>
<gene>
    <name evidence="1" type="ORF">GIB67_012602</name>
</gene>
<reference evidence="1 2" key="1">
    <citation type="journal article" date="2020" name="IScience">
        <title>Genome Sequencing of the Endangered Kingdonia uniflora (Circaeasteraceae, Ranunculales) Reveals Potential Mechanisms of Evolutionary Specialization.</title>
        <authorList>
            <person name="Sun Y."/>
            <person name="Deng T."/>
            <person name="Zhang A."/>
            <person name="Moore M.J."/>
            <person name="Landis J.B."/>
            <person name="Lin N."/>
            <person name="Zhang H."/>
            <person name="Zhang X."/>
            <person name="Huang J."/>
            <person name="Zhang X."/>
            <person name="Sun H."/>
            <person name="Wang H."/>
        </authorList>
    </citation>
    <scope>NUCLEOTIDE SEQUENCE [LARGE SCALE GENOMIC DNA]</scope>
    <source>
        <strain evidence="1">TB1705</strain>
        <tissue evidence="1">Leaf</tissue>
    </source>
</reference>
<sequence>MADLIGSIFTVEAPRTGVSLEINVYCLDVAFLDVVADHTESSTMSVNLLYLCFDNFSSIGSPKSSLGFGVAPSSLGSGRRSIAEADVPVLSSIGVDSVKQNDVDTEGLGSYKGKNSWSYVNYESNSGDYDGLTTMPTSIVEPVV</sequence>
<keyword evidence="2" id="KW-1185">Reference proteome</keyword>
<dbReference type="Proteomes" id="UP000541444">
    <property type="component" value="Unassembled WGS sequence"/>
</dbReference>
<organism evidence="1 2">
    <name type="scientific">Kingdonia uniflora</name>
    <dbReference type="NCBI Taxonomy" id="39325"/>
    <lineage>
        <taxon>Eukaryota</taxon>
        <taxon>Viridiplantae</taxon>
        <taxon>Streptophyta</taxon>
        <taxon>Embryophyta</taxon>
        <taxon>Tracheophyta</taxon>
        <taxon>Spermatophyta</taxon>
        <taxon>Magnoliopsida</taxon>
        <taxon>Ranunculales</taxon>
        <taxon>Circaeasteraceae</taxon>
        <taxon>Kingdonia</taxon>
    </lineage>
</organism>
<comment type="caution">
    <text evidence="1">The sequence shown here is derived from an EMBL/GenBank/DDBJ whole genome shotgun (WGS) entry which is preliminary data.</text>
</comment>
<protein>
    <submittedName>
        <fullName evidence="1">Uncharacterized protein</fullName>
    </submittedName>
</protein>
<name>A0A7J7NEU5_9MAGN</name>
<evidence type="ECO:0000313" key="1">
    <source>
        <dbReference type="EMBL" id="KAF6165705.1"/>
    </source>
</evidence>
<evidence type="ECO:0000313" key="2">
    <source>
        <dbReference type="Proteomes" id="UP000541444"/>
    </source>
</evidence>
<accession>A0A7J7NEU5</accession>
<dbReference type="EMBL" id="JACGCM010000816">
    <property type="protein sequence ID" value="KAF6165705.1"/>
    <property type="molecule type" value="Genomic_DNA"/>
</dbReference>
<dbReference type="OrthoDB" id="46529at2759"/>